<dbReference type="Proteomes" id="UP000789739">
    <property type="component" value="Unassembled WGS sequence"/>
</dbReference>
<evidence type="ECO:0000313" key="2">
    <source>
        <dbReference type="Proteomes" id="UP000789739"/>
    </source>
</evidence>
<dbReference type="AlphaFoldDB" id="A0A9N9H4W3"/>
<comment type="caution">
    <text evidence="1">The sequence shown here is derived from an EMBL/GenBank/DDBJ whole genome shotgun (WGS) entry which is preliminary data.</text>
</comment>
<protein>
    <submittedName>
        <fullName evidence="1">558_t:CDS:1</fullName>
    </submittedName>
</protein>
<keyword evidence="2" id="KW-1185">Reference proteome</keyword>
<name>A0A9N9H4W3_9GLOM</name>
<accession>A0A9N9H4W3</accession>
<proteinExistence type="predicted"/>
<organism evidence="1 2">
    <name type="scientific">Paraglomus brasilianum</name>
    <dbReference type="NCBI Taxonomy" id="144538"/>
    <lineage>
        <taxon>Eukaryota</taxon>
        <taxon>Fungi</taxon>
        <taxon>Fungi incertae sedis</taxon>
        <taxon>Mucoromycota</taxon>
        <taxon>Glomeromycotina</taxon>
        <taxon>Glomeromycetes</taxon>
        <taxon>Paraglomerales</taxon>
        <taxon>Paraglomeraceae</taxon>
        <taxon>Paraglomus</taxon>
    </lineage>
</organism>
<sequence length="65" mass="7204">MTYYPTSFNIPTTSAIRKMRELAGNQGDVDPSEIKSLIRENVKFVNIKDIPSIGNGLSSTMKGDR</sequence>
<reference evidence="1" key="1">
    <citation type="submission" date="2021-06" db="EMBL/GenBank/DDBJ databases">
        <authorList>
            <person name="Kallberg Y."/>
            <person name="Tangrot J."/>
            <person name="Rosling A."/>
        </authorList>
    </citation>
    <scope>NUCLEOTIDE SEQUENCE</scope>
    <source>
        <strain evidence="1">BR232B</strain>
    </source>
</reference>
<gene>
    <name evidence="1" type="ORF">PBRASI_LOCUS10175</name>
</gene>
<evidence type="ECO:0000313" key="1">
    <source>
        <dbReference type="EMBL" id="CAG8649006.1"/>
    </source>
</evidence>
<dbReference type="EMBL" id="CAJVPI010002755">
    <property type="protein sequence ID" value="CAG8649006.1"/>
    <property type="molecule type" value="Genomic_DNA"/>
</dbReference>